<gene>
    <name evidence="3" type="ORF">FA047_13065</name>
</gene>
<sequence>MNSIVKNLLIIMALLLPSALLKAQDWANLKRYQEENAKLGVPAANENRVVFMGNSITEGWKNNRPEFFSDRPYVCRGISGQTTPQMLVRFHQDVVALKPKVVVMLCGINDIAGNTGPSTLEMIEDNIAAMTEIARANKIRVVLSSVLPAYDFPWRPGLEPAGKVIALNKWIKAYAEEQKFIYVDYFSAMKDERNGLPKSLAGDGIHPNKAGYAIMEPLVEQAIAKALKQKFK</sequence>
<evidence type="ECO:0000313" key="3">
    <source>
        <dbReference type="EMBL" id="TKC06245.1"/>
    </source>
</evidence>
<evidence type="ECO:0000313" key="4">
    <source>
        <dbReference type="Proteomes" id="UP000307244"/>
    </source>
</evidence>
<dbReference type="EMBL" id="SWBQ01000003">
    <property type="protein sequence ID" value="TKC06245.1"/>
    <property type="molecule type" value="Genomic_DNA"/>
</dbReference>
<dbReference type="CDD" id="cd04501">
    <property type="entry name" value="SGNH_hydrolase_like_4"/>
    <property type="match status" value="1"/>
</dbReference>
<dbReference type="Proteomes" id="UP000307244">
    <property type="component" value="Unassembled WGS sequence"/>
</dbReference>
<dbReference type="InterPro" id="IPR036514">
    <property type="entry name" value="SGNH_hydro_sf"/>
</dbReference>
<feature type="domain" description="SGNH hydrolase-type esterase" evidence="2">
    <location>
        <begin position="51"/>
        <end position="214"/>
    </location>
</feature>
<dbReference type="RefSeq" id="WP_136836504.1">
    <property type="nucleotide sequence ID" value="NZ_SWBQ01000003.1"/>
</dbReference>
<dbReference type="OrthoDB" id="9794725at2"/>
<dbReference type="AlphaFoldDB" id="A0A4U1CHH8"/>
<proteinExistence type="predicted"/>
<evidence type="ECO:0000256" key="1">
    <source>
        <dbReference type="SAM" id="SignalP"/>
    </source>
</evidence>
<dbReference type="PANTHER" id="PTHR30383:SF5">
    <property type="entry name" value="SGNH HYDROLASE-TYPE ESTERASE DOMAIN-CONTAINING PROTEIN"/>
    <property type="match status" value="1"/>
</dbReference>
<dbReference type="PANTHER" id="PTHR30383">
    <property type="entry name" value="THIOESTERASE 1/PROTEASE 1/LYSOPHOSPHOLIPASE L1"/>
    <property type="match status" value="1"/>
</dbReference>
<dbReference type="InterPro" id="IPR013830">
    <property type="entry name" value="SGNH_hydro"/>
</dbReference>
<name>A0A4U1CHH8_9SPHI</name>
<organism evidence="3 4">
    <name type="scientific">Pedobacter frigoris</name>
    <dbReference type="NCBI Taxonomy" id="2571272"/>
    <lineage>
        <taxon>Bacteria</taxon>
        <taxon>Pseudomonadati</taxon>
        <taxon>Bacteroidota</taxon>
        <taxon>Sphingobacteriia</taxon>
        <taxon>Sphingobacteriales</taxon>
        <taxon>Sphingobacteriaceae</taxon>
        <taxon>Pedobacter</taxon>
    </lineage>
</organism>
<dbReference type="SUPFAM" id="SSF52266">
    <property type="entry name" value="SGNH hydrolase"/>
    <property type="match status" value="1"/>
</dbReference>
<accession>A0A4U1CHH8</accession>
<dbReference type="Gene3D" id="3.40.50.1110">
    <property type="entry name" value="SGNH hydrolase"/>
    <property type="match status" value="1"/>
</dbReference>
<keyword evidence="3" id="KW-0378">Hydrolase</keyword>
<reference evidence="3 4" key="1">
    <citation type="submission" date="2019-04" db="EMBL/GenBank/DDBJ databases">
        <title>Pedobacter sp. RP-3-15 sp. nov., isolated from Arctic soil.</title>
        <authorList>
            <person name="Dahal R.H."/>
            <person name="Kim D.-U."/>
        </authorList>
    </citation>
    <scope>NUCLEOTIDE SEQUENCE [LARGE SCALE GENOMIC DNA]</scope>
    <source>
        <strain evidence="3 4">RP-3-15</strain>
    </source>
</reference>
<keyword evidence="4" id="KW-1185">Reference proteome</keyword>
<evidence type="ECO:0000259" key="2">
    <source>
        <dbReference type="Pfam" id="PF13472"/>
    </source>
</evidence>
<dbReference type="GO" id="GO:0004622">
    <property type="term" value="F:phosphatidylcholine lysophospholipase activity"/>
    <property type="evidence" value="ECO:0007669"/>
    <property type="project" value="TreeGrafter"/>
</dbReference>
<dbReference type="Pfam" id="PF13472">
    <property type="entry name" value="Lipase_GDSL_2"/>
    <property type="match status" value="1"/>
</dbReference>
<dbReference type="InterPro" id="IPR051532">
    <property type="entry name" value="Ester_Hydrolysis_Enzymes"/>
</dbReference>
<keyword evidence="1" id="KW-0732">Signal</keyword>
<protein>
    <submittedName>
        <fullName evidence="3">Acylhydrolase</fullName>
    </submittedName>
</protein>
<comment type="caution">
    <text evidence="3">The sequence shown here is derived from an EMBL/GenBank/DDBJ whole genome shotgun (WGS) entry which is preliminary data.</text>
</comment>
<feature type="chain" id="PRO_5021025466" evidence="1">
    <location>
        <begin position="24"/>
        <end position="232"/>
    </location>
</feature>
<feature type="signal peptide" evidence="1">
    <location>
        <begin position="1"/>
        <end position="23"/>
    </location>
</feature>